<keyword evidence="1" id="KW-1133">Transmembrane helix</keyword>
<keyword evidence="4" id="KW-1185">Reference proteome</keyword>
<sequence length="268" mass="29727">MGFFKKLGNFIISRKFIINVLLFGIVWFLIIWGGTSYFDGYTKHGENIEVPNLLNNNVKDIPTLLGDRDLKYEILDSIYNPDLVEGTIIYQNPMPTDSSGLSVKSDRVIRVRVSKRSRLVMVPVVVSKSHRFAEAVLMTKGLRTRVNFVPSNEDQGSVISQKYQGKNISAGQQIPINSVIELTIGKKTQGDMVDIPNLNGLTINEAEERFLGNSSLRLYPVYSGCETANDSLNARVIRQTPVASDSSRIPEGSTITVFLSPNEGGLID</sequence>
<reference evidence="3 4" key="2">
    <citation type="submission" date="2018-05" db="EMBL/GenBank/DDBJ databases">
        <authorList>
            <person name="Lanie J.A."/>
            <person name="Ng W.-L."/>
            <person name="Kazmierczak K.M."/>
            <person name="Andrzejewski T.M."/>
            <person name="Davidsen T.M."/>
            <person name="Wayne K.J."/>
            <person name="Tettelin H."/>
            <person name="Glass J.I."/>
            <person name="Rusch D."/>
            <person name="Podicherti R."/>
            <person name="Tsui H.-C.T."/>
            <person name="Winkler M.E."/>
        </authorList>
    </citation>
    <scope>NUCLEOTIDE SEQUENCE [LARGE SCALE GENOMIC DNA]</scope>
    <source>
        <strain evidence="3 4">C305</strain>
    </source>
</reference>
<dbReference type="Pfam" id="PF03793">
    <property type="entry name" value="PASTA"/>
    <property type="match status" value="1"/>
</dbReference>
<keyword evidence="1" id="KW-0472">Membrane</keyword>
<dbReference type="AlphaFoldDB" id="A0A2U2XB91"/>
<dbReference type="PROSITE" id="PS51178">
    <property type="entry name" value="PASTA"/>
    <property type="match status" value="2"/>
</dbReference>
<dbReference type="CDD" id="cd06577">
    <property type="entry name" value="PASTA_pknB"/>
    <property type="match status" value="3"/>
</dbReference>
<evidence type="ECO:0000313" key="4">
    <source>
        <dbReference type="Proteomes" id="UP000245370"/>
    </source>
</evidence>
<name>A0A2U2XB91_9FLAO</name>
<dbReference type="Gene3D" id="3.30.10.20">
    <property type="match status" value="3"/>
</dbReference>
<gene>
    <name evidence="3" type="ORF">DIT68_11820</name>
</gene>
<evidence type="ECO:0000259" key="2">
    <source>
        <dbReference type="PROSITE" id="PS51178"/>
    </source>
</evidence>
<evidence type="ECO:0000313" key="3">
    <source>
        <dbReference type="EMBL" id="PWH85052.1"/>
    </source>
</evidence>
<evidence type="ECO:0000256" key="1">
    <source>
        <dbReference type="SAM" id="Phobius"/>
    </source>
</evidence>
<dbReference type="RefSeq" id="WP_109360015.1">
    <property type="nucleotide sequence ID" value="NZ_QFRJ01000009.1"/>
</dbReference>
<accession>A0A2U2XB91</accession>
<feature type="domain" description="PASTA" evidence="2">
    <location>
        <begin position="187"/>
        <end position="261"/>
    </location>
</feature>
<dbReference type="OrthoDB" id="9803895at2"/>
<proteinExistence type="predicted"/>
<dbReference type="Proteomes" id="UP000245370">
    <property type="component" value="Unassembled WGS sequence"/>
</dbReference>
<protein>
    <recommendedName>
        <fullName evidence="2">PASTA domain-containing protein</fullName>
    </recommendedName>
</protein>
<organism evidence="3 4">
    <name type="scientific">Brumimicrobium oceani</name>
    <dbReference type="NCBI Taxonomy" id="2100725"/>
    <lineage>
        <taxon>Bacteria</taxon>
        <taxon>Pseudomonadati</taxon>
        <taxon>Bacteroidota</taxon>
        <taxon>Flavobacteriia</taxon>
        <taxon>Flavobacteriales</taxon>
        <taxon>Crocinitomicaceae</taxon>
        <taxon>Brumimicrobium</taxon>
    </lineage>
</organism>
<feature type="domain" description="PASTA" evidence="2">
    <location>
        <begin position="45"/>
        <end position="115"/>
    </location>
</feature>
<feature type="transmembrane region" description="Helical" evidence="1">
    <location>
        <begin position="16"/>
        <end position="38"/>
    </location>
</feature>
<dbReference type="InterPro" id="IPR005543">
    <property type="entry name" value="PASTA_dom"/>
</dbReference>
<keyword evidence="1" id="KW-0812">Transmembrane</keyword>
<dbReference type="EMBL" id="QFRJ01000009">
    <property type="protein sequence ID" value="PWH85052.1"/>
    <property type="molecule type" value="Genomic_DNA"/>
</dbReference>
<comment type="caution">
    <text evidence="3">The sequence shown here is derived from an EMBL/GenBank/DDBJ whole genome shotgun (WGS) entry which is preliminary data.</text>
</comment>
<reference evidence="3 4" key="1">
    <citation type="submission" date="2018-05" db="EMBL/GenBank/DDBJ databases">
        <title>Brumimicrobium oceani sp. nov., isolated from coastal sediment.</title>
        <authorList>
            <person name="Kou Y."/>
        </authorList>
    </citation>
    <scope>NUCLEOTIDE SEQUENCE [LARGE SCALE GENOMIC DNA]</scope>
    <source>
        <strain evidence="3 4">C305</strain>
    </source>
</reference>
<dbReference type="SMART" id="SM00740">
    <property type="entry name" value="PASTA"/>
    <property type="match status" value="3"/>
</dbReference>